<comment type="catalytic activity">
    <reaction evidence="7">
        <text>a secondary alcohol + NAD(+) = a ketone + NADH + H(+)</text>
        <dbReference type="Rhea" id="RHEA:10740"/>
        <dbReference type="ChEBI" id="CHEBI:15378"/>
        <dbReference type="ChEBI" id="CHEBI:17087"/>
        <dbReference type="ChEBI" id="CHEBI:35681"/>
        <dbReference type="ChEBI" id="CHEBI:57540"/>
        <dbReference type="ChEBI" id="CHEBI:57945"/>
        <dbReference type="EC" id="1.1.1.1"/>
    </reaction>
</comment>
<dbReference type="InterPro" id="IPR002328">
    <property type="entry name" value="ADH_Zn_CS"/>
</dbReference>
<keyword evidence="5 9" id="KW-0862">Zinc</keyword>
<dbReference type="Gene3D" id="3.40.50.720">
    <property type="entry name" value="NAD(P)-binding Rossmann-like Domain"/>
    <property type="match status" value="1"/>
</dbReference>
<dbReference type="SUPFAM" id="SSF50129">
    <property type="entry name" value="GroES-like"/>
    <property type="match status" value="1"/>
</dbReference>
<evidence type="ECO:0000256" key="1">
    <source>
        <dbReference type="ARBA" id="ARBA00001947"/>
    </source>
</evidence>
<evidence type="ECO:0000256" key="7">
    <source>
        <dbReference type="ARBA" id="ARBA00049164"/>
    </source>
</evidence>
<evidence type="ECO:0000256" key="2">
    <source>
        <dbReference type="ARBA" id="ARBA00008072"/>
    </source>
</evidence>
<evidence type="ECO:0000256" key="4">
    <source>
        <dbReference type="ARBA" id="ARBA00022723"/>
    </source>
</evidence>
<dbReference type="SUPFAM" id="SSF51735">
    <property type="entry name" value="NAD(P)-binding Rossmann-fold domains"/>
    <property type="match status" value="1"/>
</dbReference>
<evidence type="ECO:0000256" key="6">
    <source>
        <dbReference type="ARBA" id="ARBA00023002"/>
    </source>
</evidence>
<dbReference type="PANTHER" id="PTHR42940:SF8">
    <property type="entry name" value="VACUOLAR PROTEIN SORTING-ASSOCIATED PROTEIN 11"/>
    <property type="match status" value="1"/>
</dbReference>
<dbReference type="InterPro" id="IPR013149">
    <property type="entry name" value="ADH-like_C"/>
</dbReference>
<dbReference type="PANTHER" id="PTHR42940">
    <property type="entry name" value="ALCOHOL DEHYDROGENASE 1-RELATED"/>
    <property type="match status" value="1"/>
</dbReference>
<dbReference type="EC" id="1.1.1.1" evidence="3"/>
<sequence length="340" mass="33809">MVEPGRAALVDVGVPEPGPGQVRLDVLAVGICHSDLHVVDHGAGAAWALPFTLGHEICGRVAALGAGVEGPAVGAQVVVHAPVGCGRCPRCVQGRTNYCDERRTLPAAGVGLGVDGGMAAALVVGQERLVAADGLDPALAATLTDAGLTSFHAVEGCRDALAAAGSVAVVIGVGGLGHLAIGILRAAGASRIVAVDTREEALDLGRWAGADVAVAPAGAEAAVRGASGGRGADAVLDFAAVQSSLDLVAVLLRTAGELVVVGSGGGVLPVTKPGPLPSGAGIRLPFWGSRKELVEVVELARAGAVRARTRTFGLGEAEEAFDELRRGAIVGRAVLVPDRA</sequence>
<dbReference type="InterPro" id="IPR020843">
    <property type="entry name" value="ER"/>
</dbReference>
<keyword evidence="4 9" id="KW-0479">Metal-binding</keyword>
<dbReference type="Pfam" id="PF08240">
    <property type="entry name" value="ADH_N"/>
    <property type="match status" value="1"/>
</dbReference>
<gene>
    <name evidence="11" type="ORF">HOP40_15880</name>
</gene>
<evidence type="ECO:0000256" key="8">
    <source>
        <dbReference type="ARBA" id="ARBA00049243"/>
    </source>
</evidence>
<evidence type="ECO:0000256" key="3">
    <source>
        <dbReference type="ARBA" id="ARBA00013190"/>
    </source>
</evidence>
<evidence type="ECO:0000259" key="10">
    <source>
        <dbReference type="SMART" id="SM00829"/>
    </source>
</evidence>
<organism evidence="11 12">
    <name type="scientific">Pseudonocardia broussonetiae</name>
    <dbReference type="NCBI Taxonomy" id="2736640"/>
    <lineage>
        <taxon>Bacteria</taxon>
        <taxon>Bacillati</taxon>
        <taxon>Actinomycetota</taxon>
        <taxon>Actinomycetes</taxon>
        <taxon>Pseudonocardiales</taxon>
        <taxon>Pseudonocardiaceae</taxon>
        <taxon>Pseudonocardia</taxon>
    </lineage>
</organism>
<keyword evidence="12" id="KW-1185">Reference proteome</keyword>
<comment type="similarity">
    <text evidence="2 9">Belongs to the zinc-containing alcohol dehydrogenase family.</text>
</comment>
<evidence type="ECO:0000313" key="12">
    <source>
        <dbReference type="Proteomes" id="UP000505377"/>
    </source>
</evidence>
<dbReference type="InterPro" id="IPR013154">
    <property type="entry name" value="ADH-like_N"/>
</dbReference>
<evidence type="ECO:0000256" key="9">
    <source>
        <dbReference type="RuleBase" id="RU361277"/>
    </source>
</evidence>
<protein>
    <recommendedName>
        <fullName evidence="3">alcohol dehydrogenase</fullName>
        <ecNumber evidence="3">1.1.1.1</ecNumber>
    </recommendedName>
</protein>
<proteinExistence type="inferred from homology"/>
<dbReference type="Pfam" id="PF00107">
    <property type="entry name" value="ADH_zinc_N"/>
    <property type="match status" value="1"/>
</dbReference>
<dbReference type="EMBL" id="CP053564">
    <property type="protein sequence ID" value="QJY50661.1"/>
    <property type="molecule type" value="Genomic_DNA"/>
</dbReference>
<dbReference type="GO" id="GO:0004022">
    <property type="term" value="F:alcohol dehydrogenase (NAD+) activity"/>
    <property type="evidence" value="ECO:0007669"/>
    <property type="project" value="UniProtKB-EC"/>
</dbReference>
<dbReference type="SMART" id="SM00829">
    <property type="entry name" value="PKS_ER"/>
    <property type="match status" value="1"/>
</dbReference>
<dbReference type="KEGG" id="pbro:HOP40_15880"/>
<comment type="catalytic activity">
    <reaction evidence="8">
        <text>a primary alcohol + NAD(+) = an aldehyde + NADH + H(+)</text>
        <dbReference type="Rhea" id="RHEA:10736"/>
        <dbReference type="ChEBI" id="CHEBI:15378"/>
        <dbReference type="ChEBI" id="CHEBI:15734"/>
        <dbReference type="ChEBI" id="CHEBI:17478"/>
        <dbReference type="ChEBI" id="CHEBI:57540"/>
        <dbReference type="ChEBI" id="CHEBI:57945"/>
        <dbReference type="EC" id="1.1.1.1"/>
    </reaction>
</comment>
<evidence type="ECO:0000313" key="11">
    <source>
        <dbReference type="EMBL" id="QJY50661.1"/>
    </source>
</evidence>
<dbReference type="InterPro" id="IPR011032">
    <property type="entry name" value="GroES-like_sf"/>
</dbReference>
<dbReference type="PROSITE" id="PS00059">
    <property type="entry name" value="ADH_ZINC"/>
    <property type="match status" value="1"/>
</dbReference>
<evidence type="ECO:0000256" key="5">
    <source>
        <dbReference type="ARBA" id="ARBA00022833"/>
    </source>
</evidence>
<accession>A0A6M6JX04</accession>
<reference evidence="11 12" key="1">
    <citation type="submission" date="2020-05" db="EMBL/GenBank/DDBJ databases">
        <authorList>
            <person name="Mo P."/>
        </authorList>
    </citation>
    <scope>NUCLEOTIDE SEQUENCE [LARGE SCALE GENOMIC DNA]</scope>
    <source>
        <strain evidence="11 12">Gen01</strain>
    </source>
</reference>
<comment type="cofactor">
    <cofactor evidence="1 9">
        <name>Zn(2+)</name>
        <dbReference type="ChEBI" id="CHEBI:29105"/>
    </cofactor>
</comment>
<dbReference type="Proteomes" id="UP000505377">
    <property type="component" value="Chromosome"/>
</dbReference>
<dbReference type="AlphaFoldDB" id="A0A6M6JX04"/>
<keyword evidence="6" id="KW-0560">Oxidoreductase</keyword>
<dbReference type="InterPro" id="IPR036291">
    <property type="entry name" value="NAD(P)-bd_dom_sf"/>
</dbReference>
<dbReference type="GO" id="GO:0008270">
    <property type="term" value="F:zinc ion binding"/>
    <property type="evidence" value="ECO:0007669"/>
    <property type="project" value="InterPro"/>
</dbReference>
<dbReference type="Gene3D" id="3.90.180.10">
    <property type="entry name" value="Medium-chain alcohol dehydrogenases, catalytic domain"/>
    <property type="match status" value="1"/>
</dbReference>
<feature type="domain" description="Enoyl reductase (ER)" evidence="10">
    <location>
        <begin position="5"/>
        <end position="335"/>
    </location>
</feature>
<name>A0A6M6JX04_9PSEU</name>